<gene>
    <name evidence="1" type="ORF">EYR41_008773</name>
</gene>
<organism evidence="1 2">
    <name type="scientific">Orbilia oligospora</name>
    <name type="common">Nematode-trapping fungus</name>
    <name type="synonym">Arthrobotrys oligospora</name>
    <dbReference type="NCBI Taxonomy" id="2813651"/>
    <lineage>
        <taxon>Eukaryota</taxon>
        <taxon>Fungi</taxon>
        <taxon>Dikarya</taxon>
        <taxon>Ascomycota</taxon>
        <taxon>Pezizomycotina</taxon>
        <taxon>Orbiliomycetes</taxon>
        <taxon>Orbiliales</taxon>
        <taxon>Orbiliaceae</taxon>
        <taxon>Orbilia</taxon>
    </lineage>
</organism>
<evidence type="ECO:0000313" key="2">
    <source>
        <dbReference type="Proteomes" id="UP000297595"/>
    </source>
</evidence>
<protein>
    <submittedName>
        <fullName evidence="1">Uncharacterized protein</fullName>
    </submittedName>
</protein>
<sequence length="1360" mass="152683">MSDPLSLAASIAGLIALSTGLLKLANNVRETLKDEPAELVLNISKEIELLCGALSHLQVWINERGNFHYHGQNGGTRKGMDLMPVIHGCYCVVQKIQDQLLTLQTATKRTAILKLFMAFTHKDKVKQLENLRNDLEKSKSTLILSLTVRNYNASGLPGRTSRRLSNTSDTPQAIVGLDDEIDRTEEYHGLNSFNKWLQSFARPKDSKELEVYQAKKKRQRTLESIDHAGPAESPVAAGGPRPSYSEDSSPTSKQVRICVADLKLNGVDQATESIVIDRYAPVSKLIEILHSKGYKSLCGFQAEDGVVKYGEITPIRRPIFLKVTPGPSSYNKRGGFLINRNQRLIDYFNELIQDEESREFLKISPSEINVEYKLHQGLKLSPSQHCGAGIGSFIQFQRTLRLPDDGAIYNGVTDFGSLSLFNTSDFKGRIPRSIAAKGGYLVPLFQREAISLAFNSTGTPRPGLGLAPDEYLAMKVLAGSINLVSGLPEAKHVITNKDYIIAPKQRRLNGFQVSDCTARQLVAMPPARGYSLEQQSTGEEFIKGLQLMIAAPLQETPRFRIFRIFKDILDSDIDLDILETPADICMDGEQILLYIQGPEPIKASAGARESARVNVRPKLKESPVYDYPSSTTYECYKGFLSGRERKESLSHEKTHDDLKFVPKSPQKLRDHRETIVEDLFWHHSSSLDCQHPQSTVLRPLLEIVFLFQITTCTGHELFRKTSITTLEEERFHQFLDIADFMAIIFEMGIESLKKLGFEPKTQDLTVEINGSDATGILKAYNPYRYVPITDVKSIARGGTINFIFSAPIINASIYRLSSGSFGRETRNTSVGSLEIPGRRRLGFETFMEELGFGYPQRLSVKCKEQLSAAPNPASCTTSLDSPAEMPPRIHSPEPEPEISELCLGVQGLVYQRIMNPTRTIVWDWKNSKLVNIQILNATFFQYVTGITPICRISLRLSDQALANLVKRVAFPRDINDAQVIPFNLKTVSMIDSNTPTEVSLYLSPYNVDGSCACCEVNFSDTILQPCNHIFCAECIQLEMTDICNIITCDACGIQACKTIPLATTMELPKQMARLQTIPPEENRLEKIPTAENKDSEPYTTDHSAATELQRIQGKYTELILPKMKGQLHDTFVKHISFLSYSSDLFASEIRELRKLPLGARVLLVADMLRNSNEWIPKSDELRGNDDYDRAENENVQKKKSRLVHIAQSFISLVPNVDEMHGDGDFTRIKSIFQPKSGFYQGNLFCGIFDVVFKWATSGSYSIGELGVSISKIIQPLIYWKRWESIRLVREDLEKLPTDRYPKEIAVGPGALDKIFSTSDRNLKICRTLDLGFSPENNWLGSQFPPEISPYAYRPRYRAPR</sequence>
<dbReference type="EMBL" id="SOZJ01000005">
    <property type="protein sequence ID" value="TGJ67201.1"/>
    <property type="molecule type" value="Genomic_DNA"/>
</dbReference>
<reference evidence="1 2" key="1">
    <citation type="submission" date="2019-03" db="EMBL/GenBank/DDBJ databases">
        <title>Nematode-trapping fungi genome.</title>
        <authorList>
            <person name="Vidal-Diez De Ulzurrun G."/>
        </authorList>
    </citation>
    <scope>NUCLEOTIDE SEQUENCE [LARGE SCALE GENOMIC DNA]</scope>
    <source>
        <strain evidence="1 2">TWF154</strain>
    </source>
</reference>
<dbReference type="InterPro" id="IPR017907">
    <property type="entry name" value="Znf_RING_CS"/>
</dbReference>
<proteinExistence type="predicted"/>
<name>A0A7C8U336_ORBOL</name>
<dbReference type="PROSITE" id="PS00518">
    <property type="entry name" value="ZF_RING_1"/>
    <property type="match status" value="1"/>
</dbReference>
<dbReference type="Proteomes" id="UP000297595">
    <property type="component" value="Unassembled WGS sequence"/>
</dbReference>
<accession>A0A7C8U336</accession>
<comment type="caution">
    <text evidence="1">The sequence shown here is derived from an EMBL/GenBank/DDBJ whole genome shotgun (WGS) entry which is preliminary data.</text>
</comment>
<dbReference type="PROSITE" id="PS50089">
    <property type="entry name" value="ZF_RING_2"/>
    <property type="match status" value="1"/>
</dbReference>
<dbReference type="SUPFAM" id="SSF57850">
    <property type="entry name" value="RING/U-box"/>
    <property type="match status" value="1"/>
</dbReference>
<dbReference type="InterPro" id="IPR001841">
    <property type="entry name" value="Znf_RING"/>
</dbReference>
<evidence type="ECO:0000313" key="1">
    <source>
        <dbReference type="EMBL" id="TGJ67201.1"/>
    </source>
</evidence>